<evidence type="ECO:0000313" key="2">
    <source>
        <dbReference type="Proteomes" id="UP000095280"/>
    </source>
</evidence>
<evidence type="ECO:0000313" key="3">
    <source>
        <dbReference type="WBParaSite" id="maker-uti_cns_0002148-snap-gene-0.26-mRNA-1"/>
    </source>
</evidence>
<protein>
    <submittedName>
        <fullName evidence="3">Uncharacterized protein</fullName>
    </submittedName>
</protein>
<proteinExistence type="predicted"/>
<dbReference type="WBParaSite" id="maker-uti_cns_0002148-snap-gene-0.26-mRNA-1">
    <property type="protein sequence ID" value="maker-uti_cns_0002148-snap-gene-0.26-mRNA-1"/>
    <property type="gene ID" value="maker-uti_cns_0002148-snap-gene-0.26"/>
</dbReference>
<feature type="region of interest" description="Disordered" evidence="1">
    <location>
        <begin position="35"/>
        <end position="61"/>
    </location>
</feature>
<evidence type="ECO:0000256" key="1">
    <source>
        <dbReference type="SAM" id="MobiDB-lite"/>
    </source>
</evidence>
<name>A0A1I8GIT4_9PLAT</name>
<accession>A0A1I8GIT4</accession>
<dbReference type="AlphaFoldDB" id="A0A1I8GIT4"/>
<dbReference type="Proteomes" id="UP000095280">
    <property type="component" value="Unplaced"/>
</dbReference>
<keyword evidence="2" id="KW-1185">Reference proteome</keyword>
<sequence>MFRIPAMELMAADRSESLVVSWKSSGIVFRTTAEEAPATATSERRQQRRIRTGLLQCGRPR</sequence>
<organism evidence="2 3">
    <name type="scientific">Macrostomum lignano</name>
    <dbReference type="NCBI Taxonomy" id="282301"/>
    <lineage>
        <taxon>Eukaryota</taxon>
        <taxon>Metazoa</taxon>
        <taxon>Spiralia</taxon>
        <taxon>Lophotrochozoa</taxon>
        <taxon>Platyhelminthes</taxon>
        <taxon>Rhabditophora</taxon>
        <taxon>Macrostomorpha</taxon>
        <taxon>Macrostomida</taxon>
        <taxon>Macrostomidae</taxon>
        <taxon>Macrostomum</taxon>
    </lineage>
</organism>
<reference evidence="3" key="1">
    <citation type="submission" date="2016-11" db="UniProtKB">
        <authorList>
            <consortium name="WormBaseParasite"/>
        </authorList>
    </citation>
    <scope>IDENTIFICATION</scope>
</reference>